<dbReference type="Gene3D" id="3.40.190.80">
    <property type="match status" value="1"/>
</dbReference>
<sequence length="291" mass="33584">MFITTDQPEDITVLKVVELLEEAGRVIKKVYNHYCNHQDINIDIKSDKSPVTEADIASHEVISSQLKLWTPHIPLLSEEGVHDERGGWREFWLLDPLDGTKEFLEKRDEFTINLSRVADGKTIFSAIMAPMYNSIYITSVKGEVFKYLYNTKRWFIFLDKSCDAHQELLKVAVSQGKKKQKGSVRVSLYQSYFDEIAKNHTVEIVQCGSAYKFCLMLEGEIDIYPRFHPTYEWDTSAGQYLLEAIGGGLYSLNKEAFTYNQRAELLNHEFIAFRNSKVREIAFSALDTLQR</sequence>
<comment type="similarity">
    <text evidence="1">Belongs to the inositol monophosphatase superfamily. CysQ family.</text>
</comment>
<comment type="catalytic activity">
    <reaction evidence="1">
        <text>adenosine 3',5'-bisphosphate + H2O = AMP + phosphate</text>
        <dbReference type="Rhea" id="RHEA:10040"/>
        <dbReference type="ChEBI" id="CHEBI:15377"/>
        <dbReference type="ChEBI" id="CHEBI:43474"/>
        <dbReference type="ChEBI" id="CHEBI:58343"/>
        <dbReference type="ChEBI" id="CHEBI:456215"/>
        <dbReference type="EC" id="3.1.3.7"/>
    </reaction>
</comment>
<dbReference type="GO" id="GO:0000287">
    <property type="term" value="F:magnesium ion binding"/>
    <property type="evidence" value="ECO:0007669"/>
    <property type="project" value="UniProtKB-UniRule"/>
</dbReference>
<dbReference type="STRING" id="1392540.P256_00369"/>
<dbReference type="Pfam" id="PF00459">
    <property type="entry name" value="Inositol_P"/>
    <property type="match status" value="1"/>
</dbReference>
<feature type="binding site" evidence="1">
    <location>
        <position position="234"/>
    </location>
    <ligand>
        <name>substrate</name>
    </ligand>
</feature>
<dbReference type="OrthoDB" id="9785695at2"/>
<evidence type="ECO:0000256" key="2">
    <source>
        <dbReference type="PIRSR" id="PIRSR600760-2"/>
    </source>
</evidence>
<dbReference type="PANTHER" id="PTHR43028">
    <property type="entry name" value="3'(2'),5'-BISPHOSPHATE NUCLEOTIDASE 1"/>
    <property type="match status" value="1"/>
</dbReference>
<feature type="binding site" evidence="1">
    <location>
        <position position="95"/>
    </location>
    <ligand>
        <name>Mg(2+)</name>
        <dbReference type="ChEBI" id="CHEBI:18420"/>
        <label>2</label>
    </ligand>
</feature>
<dbReference type="AlphaFoldDB" id="V2TSR9"/>
<dbReference type="GO" id="GO:0050427">
    <property type="term" value="P:3'-phosphoadenosine 5'-phosphosulfate metabolic process"/>
    <property type="evidence" value="ECO:0007669"/>
    <property type="project" value="TreeGrafter"/>
</dbReference>
<feature type="binding site" evidence="1">
    <location>
        <position position="97"/>
    </location>
    <ligand>
        <name>Mg(2+)</name>
        <dbReference type="ChEBI" id="CHEBI:18420"/>
        <label>1</label>
    </ligand>
</feature>
<dbReference type="EC" id="3.1.3.7" evidence="1"/>
<feature type="binding site" evidence="1">
    <location>
        <begin position="97"/>
        <end position="100"/>
    </location>
    <ligand>
        <name>substrate</name>
    </ligand>
</feature>
<feature type="binding site" evidence="1">
    <location>
        <position position="95"/>
    </location>
    <ligand>
        <name>Mg(2+)</name>
        <dbReference type="ChEBI" id="CHEBI:18420"/>
        <label>1</label>
    </ligand>
</feature>
<keyword evidence="4" id="KW-1185">Reference proteome</keyword>
<comment type="caution">
    <text evidence="3">The sequence shown here is derived from an EMBL/GenBank/DDBJ whole genome shotgun (WGS) entry which is preliminary data.</text>
</comment>
<keyword evidence="1 2" id="KW-0460">Magnesium</keyword>
<dbReference type="PATRIC" id="fig|1392540.3.peg.359"/>
<comment type="cofactor">
    <cofactor evidence="1 2">
        <name>Mg(2+)</name>
        <dbReference type="ChEBI" id="CHEBI:18420"/>
    </cofactor>
</comment>
<protein>
    <recommendedName>
        <fullName evidence="1">3'(2'),5'-bisphosphate nucleotidase CysQ</fullName>
        <ecNumber evidence="1">3.1.3.7</ecNumber>
    </recommendedName>
    <alternativeName>
        <fullName evidence="1">3'(2'),5-bisphosphonucleoside 3'(2')-phosphohydrolase</fullName>
    </alternativeName>
    <alternativeName>
        <fullName evidence="1">3'-phosphoadenosine 5'-phosphate phosphatase</fullName>
        <shortName evidence="1">PAP phosphatase</shortName>
    </alternativeName>
</protein>
<name>V2TSR9_9GAMM</name>
<feature type="binding site" evidence="2">
    <location>
        <position position="234"/>
    </location>
    <ligand>
        <name>Mg(2+)</name>
        <dbReference type="ChEBI" id="CHEBI:18420"/>
        <label>1</label>
        <note>catalytic</note>
    </ligand>
</feature>
<feature type="binding site" evidence="2">
    <location>
        <position position="95"/>
    </location>
    <ligand>
        <name>Mg(2+)</name>
        <dbReference type="ChEBI" id="CHEBI:18420"/>
        <label>1</label>
        <note>catalytic</note>
    </ligand>
</feature>
<feature type="binding site" evidence="1">
    <location>
        <position position="78"/>
    </location>
    <ligand>
        <name>Mg(2+)</name>
        <dbReference type="ChEBI" id="CHEBI:18420"/>
        <label>1</label>
    </ligand>
</feature>
<dbReference type="GO" id="GO:0008441">
    <property type="term" value="F:3'(2'),5'-bisphosphate nucleotidase activity"/>
    <property type="evidence" value="ECO:0007669"/>
    <property type="project" value="UniProtKB-UniRule"/>
</dbReference>
<dbReference type="InterPro" id="IPR006240">
    <property type="entry name" value="CysQ"/>
</dbReference>
<dbReference type="GO" id="GO:0005886">
    <property type="term" value="C:plasma membrane"/>
    <property type="evidence" value="ECO:0007669"/>
    <property type="project" value="UniProtKB-SubCell"/>
</dbReference>
<feature type="binding site" evidence="1">
    <location>
        <position position="234"/>
    </location>
    <ligand>
        <name>Mg(2+)</name>
        <dbReference type="ChEBI" id="CHEBI:18420"/>
        <label>2</label>
    </ligand>
</feature>
<keyword evidence="1" id="KW-1003">Cell membrane</keyword>
<reference evidence="3 4" key="1">
    <citation type="submission" date="2013-10" db="EMBL/GenBank/DDBJ databases">
        <title>The Genome Sequence of Acinetobacter nectaris CIP 110549.</title>
        <authorList>
            <consortium name="The Broad Institute Genomics Platform"/>
            <consortium name="The Broad Institute Genome Sequencing Center for Infectious Disease"/>
            <person name="Cerqueira G."/>
            <person name="Feldgarden M."/>
            <person name="Courvalin P."/>
            <person name="Grillot-Courvalin C."/>
            <person name="Clermont D."/>
            <person name="Rocha E."/>
            <person name="Yoon E.-J."/>
            <person name="Nemec A."/>
            <person name="Young S.K."/>
            <person name="Zeng Q."/>
            <person name="Gargeya S."/>
            <person name="Fitzgerald M."/>
            <person name="Abouelleil A."/>
            <person name="Alvarado L."/>
            <person name="Berlin A.M."/>
            <person name="Chapman S.B."/>
            <person name="Gainer-Dewar J."/>
            <person name="Goldberg J."/>
            <person name="Gnerre S."/>
            <person name="Griggs A."/>
            <person name="Gujja S."/>
            <person name="Hansen M."/>
            <person name="Howarth C."/>
            <person name="Imamovic A."/>
            <person name="Ireland A."/>
            <person name="Larimer J."/>
            <person name="McCowan C."/>
            <person name="Murphy C."/>
            <person name="Pearson M."/>
            <person name="Poon T.W."/>
            <person name="Priest M."/>
            <person name="Roberts A."/>
            <person name="Saif S."/>
            <person name="Shea T."/>
            <person name="Sykes S."/>
            <person name="Wortman J."/>
            <person name="Nusbaum C."/>
            <person name="Birren B."/>
        </authorList>
    </citation>
    <scope>NUCLEOTIDE SEQUENCE [LARGE SCALE GENOMIC DNA]</scope>
    <source>
        <strain evidence="3 4">CIP 110549</strain>
    </source>
</reference>
<feature type="binding site" evidence="1">
    <location>
        <position position="78"/>
    </location>
    <ligand>
        <name>substrate</name>
    </ligand>
</feature>
<comment type="function">
    <text evidence="1">Converts adenosine-3',5'-bisphosphate (PAP) to AMP.</text>
</comment>
<dbReference type="Proteomes" id="UP000023785">
    <property type="component" value="Unassembled WGS sequence"/>
</dbReference>
<dbReference type="GO" id="GO:0000103">
    <property type="term" value="P:sulfate assimilation"/>
    <property type="evidence" value="ECO:0007669"/>
    <property type="project" value="TreeGrafter"/>
</dbReference>
<dbReference type="CDD" id="cd01638">
    <property type="entry name" value="CysQ"/>
    <property type="match status" value="1"/>
</dbReference>
<evidence type="ECO:0000313" key="3">
    <source>
        <dbReference type="EMBL" id="ESK40941.1"/>
    </source>
</evidence>
<dbReference type="HAMAP" id="MF_02095">
    <property type="entry name" value="CysQ"/>
    <property type="match status" value="1"/>
</dbReference>
<proteinExistence type="inferred from homology"/>
<dbReference type="HOGENOM" id="CLU_044118_3_0_6"/>
<dbReference type="InterPro" id="IPR050725">
    <property type="entry name" value="CysQ/Inositol_MonoPase"/>
</dbReference>
<dbReference type="InterPro" id="IPR000760">
    <property type="entry name" value="Inositol_monophosphatase-like"/>
</dbReference>
<dbReference type="PRINTS" id="PR00377">
    <property type="entry name" value="IMPHPHTASES"/>
</dbReference>
<keyword evidence="1" id="KW-0378">Hydrolase</keyword>
<comment type="subcellular location">
    <subcellularLocation>
        <location evidence="1">Cell inner membrane</location>
        <topology evidence="1">Peripheral membrane protein</topology>
        <orientation evidence="1">Cytoplasmic side</orientation>
    </subcellularLocation>
</comment>
<evidence type="ECO:0000256" key="1">
    <source>
        <dbReference type="HAMAP-Rule" id="MF_02095"/>
    </source>
</evidence>
<gene>
    <name evidence="1" type="primary">cysQ</name>
    <name evidence="3" type="ORF">P256_00369</name>
</gene>
<dbReference type="RefSeq" id="WP_023271972.1">
    <property type="nucleotide sequence ID" value="NZ_KI530712.1"/>
</dbReference>
<evidence type="ECO:0000313" key="4">
    <source>
        <dbReference type="Proteomes" id="UP000023785"/>
    </source>
</evidence>
<feature type="binding site" evidence="1">
    <location>
        <position position="98"/>
    </location>
    <ligand>
        <name>Mg(2+)</name>
        <dbReference type="ChEBI" id="CHEBI:18420"/>
        <label>2</label>
    </ligand>
</feature>
<dbReference type="SUPFAM" id="SSF56655">
    <property type="entry name" value="Carbohydrate phosphatase"/>
    <property type="match status" value="1"/>
</dbReference>
<accession>V2TSR9</accession>
<dbReference type="eggNOG" id="COG1218">
    <property type="taxonomic scope" value="Bacteria"/>
</dbReference>
<feature type="binding site" evidence="2">
    <location>
        <position position="97"/>
    </location>
    <ligand>
        <name>Mg(2+)</name>
        <dbReference type="ChEBI" id="CHEBI:18420"/>
        <label>1</label>
        <note>catalytic</note>
    </ligand>
</feature>
<keyword evidence="1 2" id="KW-0479">Metal-binding</keyword>
<dbReference type="EMBL" id="AYER01000002">
    <property type="protein sequence ID" value="ESK40941.1"/>
    <property type="molecule type" value="Genomic_DNA"/>
</dbReference>
<feature type="binding site" evidence="2">
    <location>
        <position position="78"/>
    </location>
    <ligand>
        <name>Mg(2+)</name>
        <dbReference type="ChEBI" id="CHEBI:18420"/>
        <label>1</label>
        <note>catalytic</note>
    </ligand>
</feature>
<keyword evidence="1" id="KW-0997">Cell inner membrane</keyword>
<dbReference type="PANTHER" id="PTHR43028:SF5">
    <property type="entry name" value="3'(2'),5'-BISPHOSPHATE NUCLEOTIDASE 1"/>
    <property type="match status" value="1"/>
</dbReference>
<organism evidence="3 4">
    <name type="scientific">Acinetobacter nectaris CIP 110549</name>
    <dbReference type="NCBI Taxonomy" id="1392540"/>
    <lineage>
        <taxon>Bacteria</taxon>
        <taxon>Pseudomonadati</taxon>
        <taxon>Pseudomonadota</taxon>
        <taxon>Gammaproteobacteria</taxon>
        <taxon>Moraxellales</taxon>
        <taxon>Moraxellaceae</taxon>
        <taxon>Acinetobacter</taxon>
    </lineage>
</organism>
<keyword evidence="1" id="KW-0472">Membrane</keyword>
<feature type="binding site" evidence="2">
    <location>
        <position position="98"/>
    </location>
    <ligand>
        <name>Mg(2+)</name>
        <dbReference type="ChEBI" id="CHEBI:18420"/>
        <label>1</label>
        <note>catalytic</note>
    </ligand>
</feature>
<dbReference type="Gene3D" id="3.30.540.10">
    <property type="entry name" value="Fructose-1,6-Bisphosphatase, subunit A, domain 1"/>
    <property type="match status" value="1"/>
</dbReference>